<dbReference type="EMBL" id="KV417294">
    <property type="protein sequence ID" value="KZO94528.1"/>
    <property type="molecule type" value="Genomic_DNA"/>
</dbReference>
<name>A0A167KDE2_CALVF</name>
<proteinExistence type="predicted"/>
<evidence type="ECO:0000313" key="2">
    <source>
        <dbReference type="Proteomes" id="UP000076738"/>
    </source>
</evidence>
<keyword evidence="2" id="KW-1185">Reference proteome</keyword>
<dbReference type="Proteomes" id="UP000076738">
    <property type="component" value="Unassembled WGS sequence"/>
</dbReference>
<reference evidence="1 2" key="1">
    <citation type="journal article" date="2016" name="Mol. Biol. Evol.">
        <title>Comparative Genomics of Early-Diverging Mushroom-Forming Fungi Provides Insights into the Origins of Lignocellulose Decay Capabilities.</title>
        <authorList>
            <person name="Nagy L.G."/>
            <person name="Riley R."/>
            <person name="Tritt A."/>
            <person name="Adam C."/>
            <person name="Daum C."/>
            <person name="Floudas D."/>
            <person name="Sun H."/>
            <person name="Yadav J.S."/>
            <person name="Pangilinan J."/>
            <person name="Larsson K.H."/>
            <person name="Matsuura K."/>
            <person name="Barry K."/>
            <person name="Labutti K."/>
            <person name="Kuo R."/>
            <person name="Ohm R.A."/>
            <person name="Bhattacharya S.S."/>
            <person name="Shirouzu T."/>
            <person name="Yoshinaga Y."/>
            <person name="Martin F.M."/>
            <person name="Grigoriev I.V."/>
            <person name="Hibbett D.S."/>
        </authorList>
    </citation>
    <scope>NUCLEOTIDE SEQUENCE [LARGE SCALE GENOMIC DNA]</scope>
    <source>
        <strain evidence="1 2">TUFC12733</strain>
    </source>
</reference>
<sequence>MSIWVPLDDTDLRSVVLLGPQPHNHPSFPEHKLSAEAKQAAAQCFLAAGGVTAKPSTVDSGATTLALLGQPLSGKFPSFRDKRKVRDFVHAQRLEVAPLGLEWLGIINAAEEDGRLPANEQYIRSTISQQGIHIVVTMNPVLAELIHTCRFLACDFTFKRVHGKFNEWEVASFLDGINENLTLARLYSDSMSLEAFRLIWDGFFRAVETTTRHSLHFKAFHKSGNLSTIICDADAPQAQALGEYFLKINRPMVSGIEESLPERLLLYAFKSCIFHFNQNASGLSKKGATAEDVNKILSYPSIKDPETRLYFKTWCEEHPLESIKSWYRNKLGLPWYLPSVNRFESPMDRELWITTPNTSNSSEISHVISNRKTTTGLPLLTAISA</sequence>
<accession>A0A167KDE2</accession>
<organism evidence="1 2">
    <name type="scientific">Calocera viscosa (strain TUFC12733)</name>
    <dbReference type="NCBI Taxonomy" id="1330018"/>
    <lineage>
        <taxon>Eukaryota</taxon>
        <taxon>Fungi</taxon>
        <taxon>Dikarya</taxon>
        <taxon>Basidiomycota</taxon>
        <taxon>Agaricomycotina</taxon>
        <taxon>Dacrymycetes</taxon>
        <taxon>Dacrymycetales</taxon>
        <taxon>Dacrymycetaceae</taxon>
        <taxon>Calocera</taxon>
    </lineage>
</organism>
<gene>
    <name evidence="1" type="ORF">CALVIDRAFT_580235</name>
</gene>
<evidence type="ECO:0000313" key="1">
    <source>
        <dbReference type="EMBL" id="KZO94528.1"/>
    </source>
</evidence>
<protein>
    <submittedName>
        <fullName evidence="1">Uncharacterized protein</fullName>
    </submittedName>
</protein>
<dbReference type="OrthoDB" id="3049996at2759"/>
<dbReference type="AlphaFoldDB" id="A0A167KDE2"/>